<dbReference type="OrthoDB" id="9787283at2"/>
<evidence type="ECO:0000256" key="1">
    <source>
        <dbReference type="ARBA" id="ARBA00022475"/>
    </source>
</evidence>
<dbReference type="CDD" id="cd13580">
    <property type="entry name" value="PBP2_AlgQ_like_1"/>
    <property type="match status" value="1"/>
</dbReference>
<dbReference type="AlphaFoldDB" id="A0A178A1G4"/>
<keyword evidence="7" id="KW-1185">Reference proteome</keyword>
<keyword evidence="3" id="KW-0472">Membrane</keyword>
<dbReference type="PANTHER" id="PTHR43649">
    <property type="entry name" value="ARABINOSE-BINDING PROTEIN-RELATED"/>
    <property type="match status" value="1"/>
</dbReference>
<dbReference type="PANTHER" id="PTHR43649:SF33">
    <property type="entry name" value="POLYGALACTURONAN_RHAMNOGALACTURONAN-BINDING PROTEIN YTCQ"/>
    <property type="match status" value="1"/>
</dbReference>
<evidence type="ECO:0000256" key="4">
    <source>
        <dbReference type="ARBA" id="ARBA00023139"/>
    </source>
</evidence>
<keyword evidence="5" id="KW-0449">Lipoprotein</keyword>
<dbReference type="STRING" id="217031.ABB05_05765"/>
<keyword evidence="4" id="KW-0564">Palmitate</keyword>
<accession>A0A178A1G4</accession>
<dbReference type="PATRIC" id="fig|217031.6.peg.1246"/>
<reference evidence="6 7" key="1">
    <citation type="submission" date="2015-05" db="EMBL/GenBank/DDBJ databases">
        <title>Comparison of genome.</title>
        <authorList>
            <person name="Zheng Z."/>
            <person name="Sun M."/>
        </authorList>
    </citation>
    <scope>NUCLEOTIDE SEQUENCE [LARGE SCALE GENOMIC DNA]</scope>
    <source>
        <strain evidence="6 7">G25-74</strain>
    </source>
</reference>
<dbReference type="SUPFAM" id="SSF53850">
    <property type="entry name" value="Periplasmic binding protein-like II"/>
    <property type="match status" value="1"/>
</dbReference>
<evidence type="ECO:0000256" key="2">
    <source>
        <dbReference type="ARBA" id="ARBA00022729"/>
    </source>
</evidence>
<evidence type="ECO:0000256" key="3">
    <source>
        <dbReference type="ARBA" id="ARBA00023136"/>
    </source>
</evidence>
<dbReference type="InterPro" id="IPR050490">
    <property type="entry name" value="Bact_solute-bd_prot1"/>
</dbReference>
<keyword evidence="1" id="KW-1003">Cell membrane</keyword>
<evidence type="ECO:0000256" key="5">
    <source>
        <dbReference type="ARBA" id="ARBA00023288"/>
    </source>
</evidence>
<protein>
    <submittedName>
        <fullName evidence="6">Sugar ABC transporter</fullName>
    </submittedName>
</protein>
<comment type="caution">
    <text evidence="6">The sequence shown here is derived from an EMBL/GenBank/DDBJ whole genome shotgun (WGS) entry which is preliminary data.</text>
</comment>
<gene>
    <name evidence="6" type="ORF">ABB05_05765</name>
</gene>
<keyword evidence="2" id="KW-0732">Signal</keyword>
<evidence type="ECO:0000313" key="6">
    <source>
        <dbReference type="EMBL" id="OAK73931.1"/>
    </source>
</evidence>
<dbReference type="EMBL" id="LDJR01000028">
    <property type="protein sequence ID" value="OAK73931.1"/>
    <property type="molecule type" value="Genomic_DNA"/>
</dbReference>
<evidence type="ECO:0000313" key="7">
    <source>
        <dbReference type="Proteomes" id="UP000077881"/>
    </source>
</evidence>
<name>A0A178A1G4_9BACI</name>
<proteinExistence type="predicted"/>
<dbReference type="Gene3D" id="3.40.190.10">
    <property type="entry name" value="Periplasmic binding protein-like II"/>
    <property type="match status" value="3"/>
</dbReference>
<dbReference type="Pfam" id="PF01547">
    <property type="entry name" value="SBP_bac_1"/>
    <property type="match status" value="1"/>
</dbReference>
<dbReference type="InterPro" id="IPR006059">
    <property type="entry name" value="SBP"/>
</dbReference>
<organism evidence="6 7">
    <name type="scientific">Lederbergia galactosidilytica</name>
    <dbReference type="NCBI Taxonomy" id="217031"/>
    <lineage>
        <taxon>Bacteria</taxon>
        <taxon>Bacillati</taxon>
        <taxon>Bacillota</taxon>
        <taxon>Bacilli</taxon>
        <taxon>Bacillales</taxon>
        <taxon>Bacillaceae</taxon>
        <taxon>Lederbergia</taxon>
    </lineage>
</organism>
<dbReference type="PROSITE" id="PS51257">
    <property type="entry name" value="PROKAR_LIPOPROTEIN"/>
    <property type="match status" value="1"/>
</dbReference>
<sequence>MGMPKRLKVLGLFSIIMLLSFSLIACSKESGKESEAEKELLSAESEGLPEKFDEEVTITTVRHVGGDVTFKDGETIEDNVHTRWAKEKFNINFDYLWTTSGPNDAFTTKIRLALSSNEKMPDIIALRDTVDQDLVDSKNFMPVGELFDKYASDTWKAAMAEDPSVWYPYMRDGEKMAIPILDYAYNGDPVLFIREDWMKKLNLDAPKTIDELEKIMDAFVNEDPDGNGKDDTYGLALGFKNALNTWMSDAGWIFGAYGTMPDQWNLTEDGKLENGSTNPAMKEGLATLNKWMEKGYINKESGLWDETKASELFTAGRAGIIAGPHWMVDWPLPDTKANIDGAEYRAYPIPTGPDGKAGRRGTAINNGAVLINKDADPEVIKAFFVYQNYLFDHYANPEEGGEFEHGFAEGYDYLLEDGKPSRDVPGGTIAAEKYSLTFDVARIPSLQLETLNKLADGSEPETPFERKVKQNADVNPEIYEAAKIVIDQKDITMPSMFTGAPTETQKSRGQSLDKILDEGFNKIIYGELSLDEFENLVEKWKSSGGDKLTEEVNEWYDSVK</sequence>
<dbReference type="Proteomes" id="UP000077881">
    <property type="component" value="Unassembled WGS sequence"/>
</dbReference>